<dbReference type="Proteomes" id="UP000324832">
    <property type="component" value="Unassembled WGS sequence"/>
</dbReference>
<sequence>MFVAAKDPSGSGSSSDEGGFARDAEEGAGDSGHTLPVRGSRSDMTRQSIPVATKADLDGLKSYPDPSIGLRSRAHYNHEVRGDKRISHRTAACRSTA</sequence>
<keyword evidence="3" id="KW-1185">Reference proteome</keyword>
<protein>
    <submittedName>
        <fullName evidence="2">Uncharacterized protein</fullName>
    </submittedName>
</protein>
<feature type="region of interest" description="Disordered" evidence="1">
    <location>
        <begin position="1"/>
        <end position="70"/>
    </location>
</feature>
<organism evidence="2 3">
    <name type="scientific">Leptidea sinapis</name>
    <dbReference type="NCBI Taxonomy" id="189913"/>
    <lineage>
        <taxon>Eukaryota</taxon>
        <taxon>Metazoa</taxon>
        <taxon>Ecdysozoa</taxon>
        <taxon>Arthropoda</taxon>
        <taxon>Hexapoda</taxon>
        <taxon>Insecta</taxon>
        <taxon>Pterygota</taxon>
        <taxon>Neoptera</taxon>
        <taxon>Endopterygota</taxon>
        <taxon>Lepidoptera</taxon>
        <taxon>Glossata</taxon>
        <taxon>Ditrysia</taxon>
        <taxon>Papilionoidea</taxon>
        <taxon>Pieridae</taxon>
        <taxon>Dismorphiinae</taxon>
        <taxon>Leptidea</taxon>
    </lineage>
</organism>
<proteinExistence type="predicted"/>
<evidence type="ECO:0000313" key="2">
    <source>
        <dbReference type="EMBL" id="VVD04267.1"/>
    </source>
</evidence>
<reference evidence="2 3" key="1">
    <citation type="submission" date="2017-07" db="EMBL/GenBank/DDBJ databases">
        <authorList>
            <person name="Talla V."/>
            <person name="Backstrom N."/>
        </authorList>
    </citation>
    <scope>NUCLEOTIDE SEQUENCE [LARGE SCALE GENOMIC DNA]</scope>
</reference>
<evidence type="ECO:0000313" key="3">
    <source>
        <dbReference type="Proteomes" id="UP000324832"/>
    </source>
</evidence>
<dbReference type="AlphaFoldDB" id="A0A5E4R1N7"/>
<gene>
    <name evidence="2" type="ORF">LSINAPIS_LOCUS14058</name>
</gene>
<accession>A0A5E4R1N7</accession>
<dbReference type="EMBL" id="FZQP02006849">
    <property type="protein sequence ID" value="VVD04267.1"/>
    <property type="molecule type" value="Genomic_DNA"/>
</dbReference>
<name>A0A5E4R1N7_9NEOP</name>
<evidence type="ECO:0000256" key="1">
    <source>
        <dbReference type="SAM" id="MobiDB-lite"/>
    </source>
</evidence>
<feature type="compositionally biased region" description="Low complexity" evidence="1">
    <location>
        <begin position="9"/>
        <end position="18"/>
    </location>
</feature>